<dbReference type="Gene3D" id="2.60.120.620">
    <property type="entry name" value="q2cbj1_9rhob like domain"/>
    <property type="match status" value="1"/>
</dbReference>
<dbReference type="PANTHER" id="PTHR20883">
    <property type="entry name" value="PHYTANOYL-COA DIOXYGENASE DOMAIN CONTAINING 1"/>
    <property type="match status" value="1"/>
</dbReference>
<dbReference type="Pfam" id="PF05721">
    <property type="entry name" value="PhyH"/>
    <property type="match status" value="1"/>
</dbReference>
<gene>
    <name evidence="2" type="ORF">GCM10007304_35420</name>
</gene>
<accession>A0A917G1M1</accession>
<dbReference type="EMBL" id="BMCU01000004">
    <property type="protein sequence ID" value="GGG18371.1"/>
    <property type="molecule type" value="Genomic_DNA"/>
</dbReference>
<evidence type="ECO:0000256" key="1">
    <source>
        <dbReference type="SAM" id="MobiDB-lite"/>
    </source>
</evidence>
<dbReference type="GO" id="GO:0016706">
    <property type="term" value="F:2-oxoglutarate-dependent dioxygenase activity"/>
    <property type="evidence" value="ECO:0007669"/>
    <property type="project" value="UniProtKB-ARBA"/>
</dbReference>
<dbReference type="PANTHER" id="PTHR20883:SF48">
    <property type="entry name" value="ECTOINE DIOXYGENASE"/>
    <property type="match status" value="1"/>
</dbReference>
<dbReference type="GO" id="GO:0005506">
    <property type="term" value="F:iron ion binding"/>
    <property type="evidence" value="ECO:0007669"/>
    <property type="project" value="UniProtKB-ARBA"/>
</dbReference>
<dbReference type="AlphaFoldDB" id="A0A917G1M1"/>
<evidence type="ECO:0000313" key="2">
    <source>
        <dbReference type="EMBL" id="GGG18371.1"/>
    </source>
</evidence>
<dbReference type="InterPro" id="IPR008775">
    <property type="entry name" value="Phytyl_CoA_dOase-like"/>
</dbReference>
<protein>
    <recommendedName>
        <fullName evidence="4">Phytanoyl-CoA dioxygenase</fullName>
    </recommendedName>
</protein>
<name>A0A917G1M1_9NOCA</name>
<feature type="compositionally biased region" description="Pro residues" evidence="1">
    <location>
        <begin position="29"/>
        <end position="38"/>
    </location>
</feature>
<organism evidence="2 3">
    <name type="scientific">Rhodococcoides trifolii</name>
    <dbReference type="NCBI Taxonomy" id="908250"/>
    <lineage>
        <taxon>Bacteria</taxon>
        <taxon>Bacillati</taxon>
        <taxon>Actinomycetota</taxon>
        <taxon>Actinomycetes</taxon>
        <taxon>Mycobacteriales</taxon>
        <taxon>Nocardiaceae</taxon>
        <taxon>Rhodococcoides</taxon>
    </lineage>
</organism>
<proteinExistence type="predicted"/>
<evidence type="ECO:0000313" key="3">
    <source>
        <dbReference type="Proteomes" id="UP000654257"/>
    </source>
</evidence>
<feature type="region of interest" description="Disordered" evidence="1">
    <location>
        <begin position="1"/>
        <end position="48"/>
    </location>
</feature>
<comment type="caution">
    <text evidence="2">The sequence shown here is derived from an EMBL/GenBank/DDBJ whole genome shotgun (WGS) entry which is preliminary data.</text>
</comment>
<dbReference type="SUPFAM" id="SSF51197">
    <property type="entry name" value="Clavaminate synthase-like"/>
    <property type="match status" value="1"/>
</dbReference>
<sequence>MHLRQGSDPPTGLRPSRNPRPASGLPATPDRPPAFPPDMPHHPPRTKFQTMTTLSEPVFSPDDIDGLAWFYSMHGYAVLRGMQSEADVDRMEAECVAAQNAVVAGELDARYGSTVFLDEAAKADRFANYVEFVNEVSPAVHEAITHPTLVDAVRRLLGDTAWLRDSEQFGVVYQDARPGKESGYTRIGWHSDWQASPSLDIWPSTAFTFHIDGTSPANGFLRVVPGSHLWATPAPYRNINNVEVPSTARATGGRSASAPPFPMPLGFEKVRGEVAVYVERGDVILHDAYLWHSAARATDDHATRRHVRGGYFAGTAPEAGVEEFIKNAAR</sequence>
<reference evidence="2" key="2">
    <citation type="submission" date="2020-09" db="EMBL/GenBank/DDBJ databases">
        <authorList>
            <person name="Sun Q."/>
            <person name="Sedlacek I."/>
        </authorList>
    </citation>
    <scope>NUCLEOTIDE SEQUENCE</scope>
    <source>
        <strain evidence="2">CCM 7905</strain>
    </source>
</reference>
<dbReference type="Proteomes" id="UP000654257">
    <property type="component" value="Unassembled WGS sequence"/>
</dbReference>
<keyword evidence="3" id="KW-1185">Reference proteome</keyword>
<reference evidence="2" key="1">
    <citation type="journal article" date="2014" name="Int. J. Syst. Evol. Microbiol.">
        <title>Complete genome sequence of Corynebacterium casei LMG S-19264T (=DSM 44701T), isolated from a smear-ripened cheese.</title>
        <authorList>
            <consortium name="US DOE Joint Genome Institute (JGI-PGF)"/>
            <person name="Walter F."/>
            <person name="Albersmeier A."/>
            <person name="Kalinowski J."/>
            <person name="Ruckert C."/>
        </authorList>
    </citation>
    <scope>NUCLEOTIDE SEQUENCE</scope>
    <source>
        <strain evidence="2">CCM 7905</strain>
    </source>
</reference>
<evidence type="ECO:0008006" key="4">
    <source>
        <dbReference type="Google" id="ProtNLM"/>
    </source>
</evidence>